<sequence>MHLAQLISIYTWIVVTAFGNGNYKNAQLTVNNKVDYTAFKKNVIDHKSLLVNHPAKDIGNYLFKLIDEDIYNYWAGTPWEFHGTTQQPKTGSIACGYFITNTLTDLGFKLDRVGLAEVRSGDMIKKLCVGIESFNSLAKLNSYLARQPVNSVFIVGLDFHTGYIVKTTTGCYFLHSSYINKEGVVREKTDTSPALSSNKFFMIGGLTANKNLLRNWVADKSLL</sequence>
<dbReference type="AlphaFoldDB" id="A0A5B8W9F3"/>
<dbReference type="OrthoDB" id="944017at2"/>
<name>A0A5B8W9F3_9SPHI</name>
<dbReference type="EMBL" id="CP042437">
    <property type="protein sequence ID" value="QEC79532.1"/>
    <property type="molecule type" value="Genomic_DNA"/>
</dbReference>
<evidence type="ECO:0000313" key="2">
    <source>
        <dbReference type="Proteomes" id="UP000321362"/>
    </source>
</evidence>
<protein>
    <submittedName>
        <fullName evidence="1">Uncharacterized protein</fullName>
    </submittedName>
</protein>
<dbReference type="Proteomes" id="UP000321362">
    <property type="component" value="Chromosome"/>
</dbReference>
<reference evidence="1 2" key="1">
    <citation type="journal article" date="2013" name="J. Microbiol.">
        <title>Mucilaginibacter ginsenosidivorax sp. nov., with ginsenoside converting activity isolated from sediment.</title>
        <authorList>
            <person name="Kim J.K."/>
            <person name="Choi T.E."/>
            <person name="Liu Q.M."/>
            <person name="Park H.Y."/>
            <person name="Yi T.H."/>
            <person name="Yoon M.H."/>
            <person name="Kim S.C."/>
            <person name="Im W.T."/>
        </authorList>
    </citation>
    <scope>NUCLEOTIDE SEQUENCE [LARGE SCALE GENOMIC DNA]</scope>
    <source>
        <strain evidence="1 2">KHI28</strain>
    </source>
</reference>
<dbReference type="KEGG" id="mgk:FSB76_27615"/>
<proteinExistence type="predicted"/>
<dbReference type="RefSeq" id="WP_147059224.1">
    <property type="nucleotide sequence ID" value="NZ_CP042437.1"/>
</dbReference>
<keyword evidence="2" id="KW-1185">Reference proteome</keyword>
<gene>
    <name evidence="1" type="ORF">FSB76_27615</name>
</gene>
<organism evidence="1 2">
    <name type="scientific">Mucilaginibacter ginsenosidivorax</name>
    <dbReference type="NCBI Taxonomy" id="862126"/>
    <lineage>
        <taxon>Bacteria</taxon>
        <taxon>Pseudomonadati</taxon>
        <taxon>Bacteroidota</taxon>
        <taxon>Sphingobacteriia</taxon>
        <taxon>Sphingobacteriales</taxon>
        <taxon>Sphingobacteriaceae</taxon>
        <taxon>Mucilaginibacter</taxon>
    </lineage>
</organism>
<accession>A0A5B8W9F3</accession>
<evidence type="ECO:0000313" key="1">
    <source>
        <dbReference type="EMBL" id="QEC79532.1"/>
    </source>
</evidence>